<dbReference type="Proteomes" id="UP000237105">
    <property type="component" value="Unassembled WGS sequence"/>
</dbReference>
<feature type="non-terminal residue" evidence="1">
    <location>
        <position position="1"/>
    </location>
</feature>
<dbReference type="AlphaFoldDB" id="A0A2P5CSV3"/>
<evidence type="ECO:0000313" key="2">
    <source>
        <dbReference type="Proteomes" id="UP000237105"/>
    </source>
</evidence>
<keyword evidence="2" id="KW-1185">Reference proteome</keyword>
<evidence type="ECO:0000313" key="1">
    <source>
        <dbReference type="EMBL" id="PON64101.1"/>
    </source>
</evidence>
<gene>
    <name evidence="1" type="ORF">PanWU01x14_126230</name>
</gene>
<comment type="caution">
    <text evidence="1">The sequence shown here is derived from an EMBL/GenBank/DDBJ whole genome shotgun (WGS) entry which is preliminary data.</text>
</comment>
<sequence>AQTEQSRLRDQNEEKATFNHTIAGPNVLWNHPYLGLQHLLMNVFDLDNCPTNNKESYNIWEITILKEINTK</sequence>
<organism evidence="1 2">
    <name type="scientific">Parasponia andersonii</name>
    <name type="common">Sponia andersonii</name>
    <dbReference type="NCBI Taxonomy" id="3476"/>
    <lineage>
        <taxon>Eukaryota</taxon>
        <taxon>Viridiplantae</taxon>
        <taxon>Streptophyta</taxon>
        <taxon>Embryophyta</taxon>
        <taxon>Tracheophyta</taxon>
        <taxon>Spermatophyta</taxon>
        <taxon>Magnoliopsida</taxon>
        <taxon>eudicotyledons</taxon>
        <taxon>Gunneridae</taxon>
        <taxon>Pentapetalae</taxon>
        <taxon>rosids</taxon>
        <taxon>fabids</taxon>
        <taxon>Rosales</taxon>
        <taxon>Cannabaceae</taxon>
        <taxon>Parasponia</taxon>
    </lineage>
</organism>
<dbReference type="EMBL" id="JXTB01000098">
    <property type="protein sequence ID" value="PON64101.1"/>
    <property type="molecule type" value="Genomic_DNA"/>
</dbReference>
<protein>
    <submittedName>
        <fullName evidence="1">Uncharacterized protein</fullName>
    </submittedName>
</protein>
<proteinExistence type="predicted"/>
<name>A0A2P5CSV3_PARAD</name>
<reference evidence="2" key="1">
    <citation type="submission" date="2016-06" db="EMBL/GenBank/DDBJ databases">
        <title>Parallel loss of symbiosis genes in relatives of nitrogen-fixing non-legume Parasponia.</title>
        <authorList>
            <person name="Van Velzen R."/>
            <person name="Holmer R."/>
            <person name="Bu F."/>
            <person name="Rutten L."/>
            <person name="Van Zeijl A."/>
            <person name="Liu W."/>
            <person name="Santuari L."/>
            <person name="Cao Q."/>
            <person name="Sharma T."/>
            <person name="Shen D."/>
            <person name="Roswanjaya Y."/>
            <person name="Wardhani T."/>
            <person name="Kalhor M.S."/>
            <person name="Jansen J."/>
            <person name="Van den Hoogen J."/>
            <person name="Gungor B."/>
            <person name="Hartog M."/>
            <person name="Hontelez J."/>
            <person name="Verver J."/>
            <person name="Yang W.-C."/>
            <person name="Schijlen E."/>
            <person name="Repin R."/>
            <person name="Schilthuizen M."/>
            <person name="Schranz E."/>
            <person name="Heidstra R."/>
            <person name="Miyata K."/>
            <person name="Fedorova E."/>
            <person name="Kohlen W."/>
            <person name="Bisseling T."/>
            <person name="Smit S."/>
            <person name="Geurts R."/>
        </authorList>
    </citation>
    <scope>NUCLEOTIDE SEQUENCE [LARGE SCALE GENOMIC DNA]</scope>
    <source>
        <strain evidence="2">cv. WU1-14</strain>
    </source>
</reference>
<accession>A0A2P5CSV3</accession>